<accession>A0ACC0V9N4</accession>
<reference evidence="1" key="1">
    <citation type="submission" date="2022-10" db="EMBL/GenBank/DDBJ databases">
        <title>Complete Genome of Trichothecium roseum strain YXFP-22015, a Plant Pathogen Isolated from Citrus.</title>
        <authorList>
            <person name="Wang Y."/>
            <person name="Zhu L."/>
        </authorList>
    </citation>
    <scope>NUCLEOTIDE SEQUENCE</scope>
    <source>
        <strain evidence="1">YXFP-22015</strain>
    </source>
</reference>
<dbReference type="Proteomes" id="UP001163324">
    <property type="component" value="Chromosome 2"/>
</dbReference>
<keyword evidence="2" id="KW-1185">Reference proteome</keyword>
<gene>
    <name evidence="1" type="ORF">N3K66_002467</name>
</gene>
<name>A0ACC0V9N4_9HYPO</name>
<sequence>MNTLSAPSENDVFGEGVGSADGIGSGDGHDGIGGQNEEIPEWTDQDRICARLFESWPELPVEPGKPVEETLGLLAKLDHHIHHFEVAIGRSDAGFRAERRRLAGLRFEHLVGGITYDPEQLFGRDRADGSGGDNPDGGAAGTRRSKRKNKGNRCYVPLREPGTFWWWPLGALLTRRAAQLRSDGRVLRALF</sequence>
<evidence type="ECO:0000313" key="2">
    <source>
        <dbReference type="Proteomes" id="UP001163324"/>
    </source>
</evidence>
<comment type="caution">
    <text evidence="1">The sequence shown here is derived from an EMBL/GenBank/DDBJ whole genome shotgun (WGS) entry which is preliminary data.</text>
</comment>
<proteinExistence type="predicted"/>
<evidence type="ECO:0000313" key="1">
    <source>
        <dbReference type="EMBL" id="KAI9903115.1"/>
    </source>
</evidence>
<protein>
    <submittedName>
        <fullName evidence="1">Uncharacterized protein</fullName>
    </submittedName>
</protein>
<organism evidence="1 2">
    <name type="scientific">Trichothecium roseum</name>
    <dbReference type="NCBI Taxonomy" id="47278"/>
    <lineage>
        <taxon>Eukaryota</taxon>
        <taxon>Fungi</taxon>
        <taxon>Dikarya</taxon>
        <taxon>Ascomycota</taxon>
        <taxon>Pezizomycotina</taxon>
        <taxon>Sordariomycetes</taxon>
        <taxon>Hypocreomycetidae</taxon>
        <taxon>Hypocreales</taxon>
        <taxon>Hypocreales incertae sedis</taxon>
        <taxon>Trichothecium</taxon>
    </lineage>
</organism>
<dbReference type="EMBL" id="CM047941">
    <property type="protein sequence ID" value="KAI9903115.1"/>
    <property type="molecule type" value="Genomic_DNA"/>
</dbReference>